<feature type="transmembrane region" description="Helical" evidence="1">
    <location>
        <begin position="12"/>
        <end position="33"/>
    </location>
</feature>
<protein>
    <recommendedName>
        <fullName evidence="3">DUF2238 domain-containing protein</fullName>
    </recommendedName>
</protein>
<accession>A0A6C0CA45</accession>
<keyword evidence="1" id="KW-1133">Transmembrane helix</keyword>
<name>A0A6C0CA45_9ZZZZ</name>
<proteinExistence type="predicted"/>
<dbReference type="EMBL" id="MN739368">
    <property type="protein sequence ID" value="QHT01311.1"/>
    <property type="molecule type" value="Genomic_DNA"/>
</dbReference>
<keyword evidence="1" id="KW-0472">Membrane</keyword>
<reference evidence="2" key="1">
    <citation type="journal article" date="2020" name="Nature">
        <title>Giant virus diversity and host interactions through global metagenomics.</title>
        <authorList>
            <person name="Schulz F."/>
            <person name="Roux S."/>
            <person name="Paez-Espino D."/>
            <person name="Jungbluth S."/>
            <person name="Walsh D.A."/>
            <person name="Denef V.J."/>
            <person name="McMahon K.D."/>
            <person name="Konstantinidis K.T."/>
            <person name="Eloe-Fadrosh E.A."/>
            <person name="Kyrpides N.C."/>
            <person name="Woyke T."/>
        </authorList>
    </citation>
    <scope>NUCLEOTIDE SEQUENCE</scope>
    <source>
        <strain evidence="2">GVMAG-M-3300020192-26</strain>
    </source>
</reference>
<evidence type="ECO:0008006" key="3">
    <source>
        <dbReference type="Google" id="ProtNLM"/>
    </source>
</evidence>
<keyword evidence="1" id="KW-0812">Transmembrane</keyword>
<sequence>MGINFFDQYSLLHFATGVIAYFWGISFEGWFLIHTSFEIIENTTMGMAFVNNNLKDIWPGGKNYADSFINSLGDIIFSLLGWLIAKWLDDFGGKYNLYPKHINTWST</sequence>
<organism evidence="2">
    <name type="scientific">viral metagenome</name>
    <dbReference type="NCBI Taxonomy" id="1070528"/>
    <lineage>
        <taxon>unclassified sequences</taxon>
        <taxon>metagenomes</taxon>
        <taxon>organismal metagenomes</taxon>
    </lineage>
</organism>
<dbReference type="AlphaFoldDB" id="A0A6C0CA45"/>
<evidence type="ECO:0000256" key="1">
    <source>
        <dbReference type="SAM" id="Phobius"/>
    </source>
</evidence>
<evidence type="ECO:0000313" key="2">
    <source>
        <dbReference type="EMBL" id="QHT01311.1"/>
    </source>
</evidence>